<dbReference type="EMBL" id="BARV01041666">
    <property type="protein sequence ID" value="GAI52870.1"/>
    <property type="molecule type" value="Genomic_DNA"/>
</dbReference>
<dbReference type="AlphaFoldDB" id="X1QPH1"/>
<protein>
    <recommendedName>
        <fullName evidence="2">Phospholipase D-like domain-containing protein</fullName>
    </recommendedName>
</protein>
<reference evidence="1" key="1">
    <citation type="journal article" date="2014" name="Front. Microbiol.">
        <title>High frequency of phylogenetically diverse reductive dehalogenase-homologous genes in deep subseafloor sedimentary metagenomes.</title>
        <authorList>
            <person name="Kawai M."/>
            <person name="Futagami T."/>
            <person name="Toyoda A."/>
            <person name="Takaki Y."/>
            <person name="Nishi S."/>
            <person name="Hori S."/>
            <person name="Arai W."/>
            <person name="Tsubouchi T."/>
            <person name="Morono Y."/>
            <person name="Uchiyama I."/>
            <person name="Ito T."/>
            <person name="Fujiyama A."/>
            <person name="Inagaki F."/>
            <person name="Takami H."/>
        </authorList>
    </citation>
    <scope>NUCLEOTIDE SEQUENCE</scope>
    <source>
        <strain evidence="1">Expedition CK06-06</strain>
    </source>
</reference>
<evidence type="ECO:0000313" key="1">
    <source>
        <dbReference type="EMBL" id="GAI52870.1"/>
    </source>
</evidence>
<accession>X1QPH1</accession>
<proteinExistence type="predicted"/>
<feature type="non-terminal residue" evidence="1">
    <location>
        <position position="1"/>
    </location>
</feature>
<comment type="caution">
    <text evidence="1">The sequence shown here is derived from an EMBL/GenBank/DDBJ whole genome shotgun (WGS) entry which is preliminary data.</text>
</comment>
<evidence type="ECO:0008006" key="2">
    <source>
        <dbReference type="Google" id="ProtNLM"/>
    </source>
</evidence>
<name>X1QPH1_9ZZZZ</name>
<sequence length="142" mass="16329">AKFQFYFAAGDVYRAKKKLYSIIKTATASIAIIDLYLDDQVFDYIDSLPDTINIRLLTRGSKPIFRTLYSSLKSKRANLEARKFGGCHDRFIVLNGDEVWHLGASINGFGTQAFMIHKVIDEVEKVRFLSDLEDWWQKGDQI</sequence>
<gene>
    <name evidence="1" type="ORF">S06H3_62971</name>
</gene>
<organism evidence="1">
    <name type="scientific">marine sediment metagenome</name>
    <dbReference type="NCBI Taxonomy" id="412755"/>
    <lineage>
        <taxon>unclassified sequences</taxon>
        <taxon>metagenomes</taxon>
        <taxon>ecological metagenomes</taxon>
    </lineage>
</organism>